<dbReference type="AlphaFoldDB" id="A0AAJ1IJH2"/>
<evidence type="ECO:0000256" key="4">
    <source>
        <dbReference type="HAMAP-Rule" id="MF_01341"/>
    </source>
</evidence>
<dbReference type="Gene3D" id="3.100.10.10">
    <property type="match status" value="1"/>
</dbReference>
<dbReference type="PROSITE" id="PS00475">
    <property type="entry name" value="RIBOSOMAL_L15"/>
    <property type="match status" value="1"/>
</dbReference>
<dbReference type="PANTHER" id="PTHR12934">
    <property type="entry name" value="50S RIBOSOMAL PROTEIN L15"/>
    <property type="match status" value="1"/>
</dbReference>
<feature type="compositionally biased region" description="Gly residues" evidence="6">
    <location>
        <begin position="40"/>
        <end position="50"/>
    </location>
</feature>
<dbReference type="EMBL" id="JAQQAL010000041">
    <property type="protein sequence ID" value="MDC7228146.1"/>
    <property type="molecule type" value="Genomic_DNA"/>
</dbReference>
<accession>A0AAJ1IJH2</accession>
<organism evidence="8 9">
    <name type="scientific">Candidatus Thalassospirochaeta sargassi</name>
    <dbReference type="NCBI Taxonomy" id="3119039"/>
    <lineage>
        <taxon>Bacteria</taxon>
        <taxon>Pseudomonadati</taxon>
        <taxon>Spirochaetota</taxon>
        <taxon>Spirochaetia</taxon>
        <taxon>Spirochaetales</taxon>
        <taxon>Spirochaetaceae</taxon>
        <taxon>Candidatus Thalassospirochaeta</taxon>
    </lineage>
</organism>
<gene>
    <name evidence="4 8" type="primary">rplO</name>
    <name evidence="8" type="ORF">PQJ61_15385</name>
</gene>
<keyword evidence="3 4" id="KW-0687">Ribonucleoprotein</keyword>
<dbReference type="SUPFAM" id="SSF52080">
    <property type="entry name" value="Ribosomal proteins L15p and L18e"/>
    <property type="match status" value="1"/>
</dbReference>
<keyword evidence="4" id="KW-0699">rRNA-binding</keyword>
<dbReference type="Pfam" id="PF00828">
    <property type="entry name" value="Ribosomal_L27A"/>
    <property type="match status" value="1"/>
</dbReference>
<dbReference type="GO" id="GO:0006412">
    <property type="term" value="P:translation"/>
    <property type="evidence" value="ECO:0007669"/>
    <property type="project" value="UniProtKB-UniRule"/>
</dbReference>
<dbReference type="NCBIfam" id="TIGR01071">
    <property type="entry name" value="rplO_bact"/>
    <property type="match status" value="1"/>
</dbReference>
<keyword evidence="2 4" id="KW-0689">Ribosomal protein</keyword>
<dbReference type="HAMAP" id="MF_01341">
    <property type="entry name" value="Ribosomal_uL15"/>
    <property type="match status" value="1"/>
</dbReference>
<evidence type="ECO:0000256" key="5">
    <source>
        <dbReference type="RuleBase" id="RU003888"/>
    </source>
</evidence>
<evidence type="ECO:0000256" key="3">
    <source>
        <dbReference type="ARBA" id="ARBA00023274"/>
    </source>
</evidence>
<comment type="similarity">
    <text evidence="1 4 5">Belongs to the universal ribosomal protein uL15 family.</text>
</comment>
<dbReference type="PANTHER" id="PTHR12934:SF11">
    <property type="entry name" value="LARGE RIBOSOMAL SUBUNIT PROTEIN UL15M"/>
    <property type="match status" value="1"/>
</dbReference>
<sequence>MDEIRAPKGATKKKRVIGRGNGSTRGGTSGRGSNGQNARSGGGVRPGFEGGQMPLYRRVARRGFSNYPFKVEYKAVNLREIEAKFDDGETVSLESLKEKGIVKGKNVKVKILGDGELTKKIKVDIEKVSAGAVEKIEKAGGSIVKEG</sequence>
<dbReference type="GO" id="GO:0019843">
    <property type="term" value="F:rRNA binding"/>
    <property type="evidence" value="ECO:0007669"/>
    <property type="project" value="UniProtKB-UniRule"/>
</dbReference>
<dbReference type="GO" id="GO:0003735">
    <property type="term" value="F:structural constituent of ribosome"/>
    <property type="evidence" value="ECO:0007669"/>
    <property type="project" value="InterPro"/>
</dbReference>
<dbReference type="InterPro" id="IPR001196">
    <property type="entry name" value="Ribosomal_uL15_CS"/>
</dbReference>
<name>A0AAJ1IJH2_9SPIO</name>
<evidence type="ECO:0000313" key="9">
    <source>
        <dbReference type="Proteomes" id="UP001221217"/>
    </source>
</evidence>
<comment type="caution">
    <text evidence="8">The sequence shown here is derived from an EMBL/GenBank/DDBJ whole genome shotgun (WGS) entry which is preliminary data.</text>
</comment>
<dbReference type="InterPro" id="IPR036227">
    <property type="entry name" value="Ribosomal_uL15/eL18_sf"/>
</dbReference>
<evidence type="ECO:0000313" key="8">
    <source>
        <dbReference type="EMBL" id="MDC7228146.1"/>
    </source>
</evidence>
<dbReference type="InterPro" id="IPR021131">
    <property type="entry name" value="Ribosomal_uL15/eL18"/>
</dbReference>
<feature type="compositionally biased region" description="Gly residues" evidence="6">
    <location>
        <begin position="19"/>
        <end position="33"/>
    </location>
</feature>
<evidence type="ECO:0000259" key="7">
    <source>
        <dbReference type="Pfam" id="PF00828"/>
    </source>
</evidence>
<evidence type="ECO:0000256" key="2">
    <source>
        <dbReference type="ARBA" id="ARBA00022980"/>
    </source>
</evidence>
<proteinExistence type="inferred from homology"/>
<feature type="region of interest" description="Disordered" evidence="6">
    <location>
        <begin position="1"/>
        <end position="51"/>
    </location>
</feature>
<evidence type="ECO:0000256" key="6">
    <source>
        <dbReference type="SAM" id="MobiDB-lite"/>
    </source>
</evidence>
<evidence type="ECO:0000256" key="1">
    <source>
        <dbReference type="ARBA" id="ARBA00007320"/>
    </source>
</evidence>
<keyword evidence="4" id="KW-0694">RNA-binding</keyword>
<protein>
    <recommendedName>
        <fullName evidence="4">Large ribosomal subunit protein uL15</fullName>
    </recommendedName>
</protein>
<dbReference type="InterPro" id="IPR005749">
    <property type="entry name" value="Ribosomal_uL15_bac-type"/>
</dbReference>
<comment type="subunit">
    <text evidence="4">Part of the 50S ribosomal subunit.</text>
</comment>
<dbReference type="GO" id="GO:0015934">
    <property type="term" value="C:large ribosomal subunit"/>
    <property type="evidence" value="ECO:0007669"/>
    <property type="project" value="InterPro"/>
</dbReference>
<dbReference type="Proteomes" id="UP001221217">
    <property type="component" value="Unassembled WGS sequence"/>
</dbReference>
<dbReference type="InterPro" id="IPR030878">
    <property type="entry name" value="Ribosomal_uL15"/>
</dbReference>
<feature type="domain" description="Large ribosomal subunit protein uL15/eL18" evidence="7">
    <location>
        <begin position="76"/>
        <end position="144"/>
    </location>
</feature>
<reference evidence="8 9" key="1">
    <citation type="submission" date="2022-12" db="EMBL/GenBank/DDBJ databases">
        <title>Metagenome assembled genome from gulf of manar.</title>
        <authorList>
            <person name="Kohli P."/>
            <person name="Pk S."/>
            <person name="Venkata Ramana C."/>
            <person name="Sasikala C."/>
        </authorList>
    </citation>
    <scope>NUCLEOTIDE SEQUENCE [LARGE SCALE GENOMIC DNA]</scope>
    <source>
        <strain evidence="8">JB008</strain>
    </source>
</reference>
<comment type="function">
    <text evidence="4">Binds to the 23S rRNA.</text>
</comment>